<sequence>MRSEAYRSSLLAIAVFANENDEKLLRHVHGLASDPENKNVKANSSSANSGKIFIFVFLVLNLSWFERVIFLHSFRQKTLARHLGQKQALELTYLEKVSDFVFCPLQI</sequence>
<gene>
    <name evidence="2" type="ORF">P5673_013006</name>
</gene>
<comment type="caution">
    <text evidence="2">The sequence shown here is derived from an EMBL/GenBank/DDBJ whole genome shotgun (WGS) entry which is preliminary data.</text>
</comment>
<dbReference type="Proteomes" id="UP001249851">
    <property type="component" value="Unassembled WGS sequence"/>
</dbReference>
<proteinExistence type="predicted"/>
<evidence type="ECO:0000313" key="2">
    <source>
        <dbReference type="EMBL" id="KAK2563326.1"/>
    </source>
</evidence>
<keyword evidence="3" id="KW-1185">Reference proteome</keyword>
<evidence type="ECO:0000313" key="3">
    <source>
        <dbReference type="Proteomes" id="UP001249851"/>
    </source>
</evidence>
<name>A0AAD9V6Q5_ACRCE</name>
<keyword evidence="1" id="KW-0812">Transmembrane</keyword>
<reference evidence="2" key="1">
    <citation type="journal article" date="2023" name="G3 (Bethesda)">
        <title>Whole genome assembly and annotation of the endangered Caribbean coral Acropora cervicornis.</title>
        <authorList>
            <person name="Selwyn J.D."/>
            <person name="Vollmer S.V."/>
        </authorList>
    </citation>
    <scope>NUCLEOTIDE SEQUENCE</scope>
    <source>
        <strain evidence="2">K2</strain>
    </source>
</reference>
<evidence type="ECO:0000256" key="1">
    <source>
        <dbReference type="SAM" id="Phobius"/>
    </source>
</evidence>
<feature type="transmembrane region" description="Helical" evidence="1">
    <location>
        <begin position="52"/>
        <end position="71"/>
    </location>
</feature>
<reference evidence="2" key="2">
    <citation type="journal article" date="2023" name="Science">
        <title>Genomic signatures of disease resistance in endangered staghorn corals.</title>
        <authorList>
            <person name="Vollmer S.V."/>
            <person name="Selwyn J.D."/>
            <person name="Despard B.A."/>
            <person name="Roesel C.L."/>
        </authorList>
    </citation>
    <scope>NUCLEOTIDE SEQUENCE</scope>
    <source>
        <strain evidence="2">K2</strain>
    </source>
</reference>
<protein>
    <submittedName>
        <fullName evidence="2">Uncharacterized protein</fullName>
    </submittedName>
</protein>
<dbReference type="EMBL" id="JARQWQ010000025">
    <property type="protein sequence ID" value="KAK2563326.1"/>
    <property type="molecule type" value="Genomic_DNA"/>
</dbReference>
<keyword evidence="1" id="KW-1133">Transmembrane helix</keyword>
<organism evidence="2 3">
    <name type="scientific">Acropora cervicornis</name>
    <name type="common">Staghorn coral</name>
    <dbReference type="NCBI Taxonomy" id="6130"/>
    <lineage>
        <taxon>Eukaryota</taxon>
        <taxon>Metazoa</taxon>
        <taxon>Cnidaria</taxon>
        <taxon>Anthozoa</taxon>
        <taxon>Hexacorallia</taxon>
        <taxon>Scleractinia</taxon>
        <taxon>Astrocoeniina</taxon>
        <taxon>Acroporidae</taxon>
        <taxon>Acropora</taxon>
    </lineage>
</organism>
<dbReference type="AlphaFoldDB" id="A0AAD9V6Q5"/>
<accession>A0AAD9V6Q5</accession>
<keyword evidence="1" id="KW-0472">Membrane</keyword>